<keyword evidence="2 10" id="KW-0489">Methyltransferase</keyword>
<comment type="catalytic activity">
    <reaction evidence="8 10">
        <text>guanosine(26) in tRNA + 2 S-adenosyl-L-methionine = N(2)-dimethylguanosine(26) in tRNA + 2 S-adenosyl-L-homocysteine + 2 H(+)</text>
        <dbReference type="Rhea" id="RHEA:43140"/>
        <dbReference type="Rhea" id="RHEA-COMP:10359"/>
        <dbReference type="Rhea" id="RHEA-COMP:10360"/>
        <dbReference type="ChEBI" id="CHEBI:15378"/>
        <dbReference type="ChEBI" id="CHEBI:57856"/>
        <dbReference type="ChEBI" id="CHEBI:59789"/>
        <dbReference type="ChEBI" id="CHEBI:74269"/>
        <dbReference type="ChEBI" id="CHEBI:74513"/>
        <dbReference type="EC" id="2.1.1.216"/>
    </reaction>
</comment>
<dbReference type="CDD" id="cd02440">
    <property type="entry name" value="AdoMet_MTases"/>
    <property type="match status" value="1"/>
</dbReference>
<evidence type="ECO:0000256" key="2">
    <source>
        <dbReference type="ARBA" id="ARBA00022603"/>
    </source>
</evidence>
<gene>
    <name evidence="12" type="ORF">PSYICH_LOCUS10563</name>
</gene>
<feature type="region of interest" description="Disordered" evidence="11">
    <location>
        <begin position="461"/>
        <end position="548"/>
    </location>
</feature>
<dbReference type="GO" id="GO:0000049">
    <property type="term" value="F:tRNA binding"/>
    <property type="evidence" value="ECO:0007669"/>
    <property type="project" value="UniProtKB-UniRule"/>
</dbReference>
<dbReference type="GO" id="GO:0005634">
    <property type="term" value="C:nucleus"/>
    <property type="evidence" value="ECO:0007669"/>
    <property type="project" value="TreeGrafter"/>
</dbReference>
<keyword evidence="6 10" id="KW-0694">RNA-binding</keyword>
<evidence type="ECO:0000256" key="10">
    <source>
        <dbReference type="PROSITE-ProRule" id="PRU00958"/>
    </source>
</evidence>
<feature type="compositionally biased region" description="Basic residues" evidence="11">
    <location>
        <begin position="527"/>
        <end position="536"/>
    </location>
</feature>
<dbReference type="Gene3D" id="3.40.50.150">
    <property type="entry name" value="Vaccinia Virus protein VP39"/>
    <property type="match status" value="1"/>
</dbReference>
<evidence type="ECO:0000256" key="3">
    <source>
        <dbReference type="ARBA" id="ARBA00022679"/>
    </source>
</evidence>
<dbReference type="GO" id="GO:0160104">
    <property type="term" value="F:tRNA (guanine(26)-N2)-dimethyltransferase activity"/>
    <property type="evidence" value="ECO:0007669"/>
    <property type="project" value="UniProtKB-UniRule"/>
</dbReference>
<organism evidence="12 13">
    <name type="scientific">Psylliodes chrysocephalus</name>
    <dbReference type="NCBI Taxonomy" id="3402493"/>
    <lineage>
        <taxon>Eukaryota</taxon>
        <taxon>Metazoa</taxon>
        <taxon>Ecdysozoa</taxon>
        <taxon>Arthropoda</taxon>
        <taxon>Hexapoda</taxon>
        <taxon>Insecta</taxon>
        <taxon>Pterygota</taxon>
        <taxon>Neoptera</taxon>
        <taxon>Endopterygota</taxon>
        <taxon>Coleoptera</taxon>
        <taxon>Polyphaga</taxon>
        <taxon>Cucujiformia</taxon>
        <taxon>Chrysomeloidea</taxon>
        <taxon>Chrysomelidae</taxon>
        <taxon>Galerucinae</taxon>
        <taxon>Alticini</taxon>
        <taxon>Psylliodes</taxon>
    </lineage>
</organism>
<evidence type="ECO:0000256" key="8">
    <source>
        <dbReference type="ARBA" id="ARBA00051897"/>
    </source>
</evidence>
<protein>
    <recommendedName>
        <fullName evidence="9 10">tRNA (guanine(26)-N(2))-dimethyltransferase</fullName>
        <ecNumber evidence="7 10">2.1.1.216</ecNumber>
    </recommendedName>
</protein>
<dbReference type="NCBIfam" id="TIGR00308">
    <property type="entry name" value="TRM1"/>
    <property type="match status" value="1"/>
</dbReference>
<evidence type="ECO:0000256" key="5">
    <source>
        <dbReference type="ARBA" id="ARBA00022694"/>
    </source>
</evidence>
<evidence type="ECO:0000313" key="12">
    <source>
        <dbReference type="EMBL" id="CAH1110101.1"/>
    </source>
</evidence>
<dbReference type="Gene3D" id="3.30.56.70">
    <property type="entry name" value="N2,N2-dimethylguanosine tRNA methyltransferase, C-terminal domain"/>
    <property type="match status" value="1"/>
</dbReference>
<evidence type="ECO:0000256" key="11">
    <source>
        <dbReference type="SAM" id="MobiDB-lite"/>
    </source>
</evidence>
<dbReference type="SUPFAM" id="SSF53335">
    <property type="entry name" value="S-adenosyl-L-methionine-dependent methyltransferases"/>
    <property type="match status" value="1"/>
</dbReference>
<evidence type="ECO:0000256" key="4">
    <source>
        <dbReference type="ARBA" id="ARBA00022691"/>
    </source>
</evidence>
<keyword evidence="5 10" id="KW-0819">tRNA processing</keyword>
<keyword evidence="13" id="KW-1185">Reference proteome</keyword>
<dbReference type="InterPro" id="IPR042296">
    <property type="entry name" value="tRNA_met_Trm1_C"/>
</dbReference>
<keyword evidence="4 10" id="KW-0949">S-adenosyl-L-methionine</keyword>
<dbReference type="AlphaFoldDB" id="A0A9P0CXE1"/>
<dbReference type="Pfam" id="PF02005">
    <property type="entry name" value="TRM"/>
    <property type="match status" value="1"/>
</dbReference>
<accession>A0A9P0CXE1</accession>
<reference evidence="12" key="1">
    <citation type="submission" date="2022-01" db="EMBL/GenBank/DDBJ databases">
        <authorList>
            <person name="King R."/>
        </authorList>
    </citation>
    <scope>NUCLEOTIDE SEQUENCE</scope>
</reference>
<feature type="compositionally biased region" description="Basic and acidic residues" evidence="11">
    <location>
        <begin position="537"/>
        <end position="548"/>
    </location>
</feature>
<sequence length="548" mass="62093">MLFYSKLIEFRQSIKYIYFIKFTNLYRTLKMDEKNKCDLKEISEGLATIKTRGNVFYNPVQEFNRDLSISVISVFAKQFRQEKLEKAKSSEQETIDWQAGTKYEDGLYILEALSATGLRSIRYAKEIPGVKEIVANDLSAKAVEDIVNNIKCNNVEQLVTPSHSDAVILMYQHKHHQNQFDVIDLDPYGCPSIFLDSAIQAIKDGGLLLVTATDMAVLAGNSPETCYTKYGAISLRIKSCHEMALRILLQCIESHANRYGRYIVPLISLSADFYIRVFVRVYSGQYKCKFSTSKLSHVYHCTGCDSFTLQPLGILKTNEKNTNLVKFKIPTGPAVSQKCEHCGHPHHIGGPIWSAPIHSPEFVKQILQTASEKLVTIRRIQGVLNVVSEELHDVPLYYTLEKMCGTLHVETPQMIIIRSAILNAGYRVSFSHMNKTSIKTDAPTKVIWDIMRSWEKLHPASKKRLTEGSPAAEILSKTPEKEYSFTKHPKANPPSRQLGFIRFQANPLPHWGPGSRNTAMVGDQKISKSKKNQGKRKREDSPETEEKN</sequence>
<keyword evidence="3 10" id="KW-0808">Transferase</keyword>
<dbReference type="FunFam" id="3.40.50.150:FF:000051">
    <property type="entry name" value="tRNA (guanine(26)-N(2))-dimethyltransferase"/>
    <property type="match status" value="1"/>
</dbReference>
<dbReference type="OrthoDB" id="6349953at2759"/>
<dbReference type="PROSITE" id="PS51626">
    <property type="entry name" value="SAM_MT_TRM1"/>
    <property type="match status" value="1"/>
</dbReference>
<dbReference type="InterPro" id="IPR029063">
    <property type="entry name" value="SAM-dependent_MTases_sf"/>
</dbReference>
<dbReference type="FunFam" id="3.30.56.70:FF:000001">
    <property type="entry name" value="tRNA (guanine(26)-N(2))-dimethyltransferase"/>
    <property type="match status" value="1"/>
</dbReference>
<dbReference type="GO" id="GO:0002940">
    <property type="term" value="P:tRNA N2-guanine methylation"/>
    <property type="evidence" value="ECO:0007669"/>
    <property type="project" value="TreeGrafter"/>
</dbReference>
<dbReference type="PANTHER" id="PTHR10631:SF3">
    <property type="entry name" value="TRNA (GUANINE(26)-N(2))-DIMETHYLTRANSFERASE"/>
    <property type="match status" value="1"/>
</dbReference>
<dbReference type="PANTHER" id="PTHR10631">
    <property type="entry name" value="N 2 ,N 2 -DIMETHYLGUANOSINE TRNA METHYLTRANSFERASE"/>
    <property type="match status" value="1"/>
</dbReference>
<evidence type="ECO:0000256" key="9">
    <source>
        <dbReference type="ARBA" id="ARBA00074266"/>
    </source>
</evidence>
<evidence type="ECO:0000256" key="6">
    <source>
        <dbReference type="ARBA" id="ARBA00022884"/>
    </source>
</evidence>
<comment type="similarity">
    <text evidence="10">Belongs to the class I-like SAM-binding methyltransferase superfamily. Trm1 family.</text>
</comment>
<evidence type="ECO:0000256" key="7">
    <source>
        <dbReference type="ARBA" id="ARBA00039099"/>
    </source>
</evidence>
<evidence type="ECO:0000256" key="1">
    <source>
        <dbReference type="ARBA" id="ARBA00022555"/>
    </source>
</evidence>
<name>A0A9P0CXE1_9CUCU</name>
<keyword evidence="1 10" id="KW-0820">tRNA-binding</keyword>
<dbReference type="EC" id="2.1.1.216" evidence="7 10"/>
<evidence type="ECO:0000313" key="13">
    <source>
        <dbReference type="Proteomes" id="UP001153636"/>
    </source>
</evidence>
<dbReference type="EMBL" id="OV651816">
    <property type="protein sequence ID" value="CAH1110101.1"/>
    <property type="molecule type" value="Genomic_DNA"/>
</dbReference>
<dbReference type="Proteomes" id="UP001153636">
    <property type="component" value="Chromosome 4"/>
</dbReference>
<proteinExistence type="inferred from homology"/>
<dbReference type="InterPro" id="IPR002905">
    <property type="entry name" value="Trm1"/>
</dbReference>